<dbReference type="InterPro" id="IPR036691">
    <property type="entry name" value="Endo/exonu/phosph_ase_sf"/>
</dbReference>
<evidence type="ECO:0000259" key="1">
    <source>
        <dbReference type="Pfam" id="PF03372"/>
    </source>
</evidence>
<dbReference type="EMBL" id="JBHSBM010000017">
    <property type="protein sequence ID" value="MFC4059772.1"/>
    <property type="molecule type" value="Genomic_DNA"/>
</dbReference>
<keyword evidence="3" id="KW-1185">Reference proteome</keyword>
<name>A0ABV8I9X2_9ACTN</name>
<gene>
    <name evidence="2" type="ORF">ACFOWE_15815</name>
</gene>
<dbReference type="Pfam" id="PF03372">
    <property type="entry name" value="Exo_endo_phos"/>
    <property type="match status" value="1"/>
</dbReference>
<protein>
    <submittedName>
        <fullName evidence="2">Endonuclease/exonuclease/phosphatase family protein</fullName>
    </submittedName>
</protein>
<organism evidence="2 3">
    <name type="scientific">Planomonospora corallina</name>
    <dbReference type="NCBI Taxonomy" id="1806052"/>
    <lineage>
        <taxon>Bacteria</taxon>
        <taxon>Bacillati</taxon>
        <taxon>Actinomycetota</taxon>
        <taxon>Actinomycetes</taxon>
        <taxon>Streptosporangiales</taxon>
        <taxon>Streptosporangiaceae</taxon>
        <taxon>Planomonospora</taxon>
    </lineage>
</organism>
<keyword evidence="2" id="KW-0540">Nuclease</keyword>
<dbReference type="RefSeq" id="WP_377288347.1">
    <property type="nucleotide sequence ID" value="NZ_JBHSBM010000017.1"/>
</dbReference>
<dbReference type="Proteomes" id="UP001595850">
    <property type="component" value="Unassembled WGS sequence"/>
</dbReference>
<evidence type="ECO:0000313" key="3">
    <source>
        <dbReference type="Proteomes" id="UP001595850"/>
    </source>
</evidence>
<keyword evidence="2" id="KW-0255">Endonuclease</keyword>
<sequence>MALRVACYNVRSMRDDVAALGRVVAALRADVLCVQEAPRFLCWRCRRRRLAGFGGLRVAAGLRAGGLAVLTGPSVRLLHGEGRLLAPFPRLERRAIAIAVVEAGPARAAVGCVHLDLDGAARLHHVDEALDLLTGVAGRFGALPVLAADVNEQPGQPAWRRITERLADCYAAAPRGDGLTFPARNPGKRIDAIFAAAGIGVLSCGGADADSADLAAATDHLPVVAELDCDRAADPCR</sequence>
<reference evidence="3" key="1">
    <citation type="journal article" date="2019" name="Int. J. Syst. Evol. Microbiol.">
        <title>The Global Catalogue of Microorganisms (GCM) 10K type strain sequencing project: providing services to taxonomists for standard genome sequencing and annotation.</title>
        <authorList>
            <consortium name="The Broad Institute Genomics Platform"/>
            <consortium name="The Broad Institute Genome Sequencing Center for Infectious Disease"/>
            <person name="Wu L."/>
            <person name="Ma J."/>
        </authorList>
    </citation>
    <scope>NUCLEOTIDE SEQUENCE [LARGE SCALE GENOMIC DNA]</scope>
    <source>
        <strain evidence="3">TBRC 4489</strain>
    </source>
</reference>
<dbReference type="InterPro" id="IPR005135">
    <property type="entry name" value="Endo/exonuclease/phosphatase"/>
</dbReference>
<dbReference type="GO" id="GO:0004519">
    <property type="term" value="F:endonuclease activity"/>
    <property type="evidence" value="ECO:0007669"/>
    <property type="project" value="UniProtKB-KW"/>
</dbReference>
<dbReference type="Gene3D" id="3.60.10.10">
    <property type="entry name" value="Endonuclease/exonuclease/phosphatase"/>
    <property type="match status" value="1"/>
</dbReference>
<dbReference type="SUPFAM" id="SSF56219">
    <property type="entry name" value="DNase I-like"/>
    <property type="match status" value="1"/>
</dbReference>
<keyword evidence="2" id="KW-0378">Hydrolase</keyword>
<proteinExistence type="predicted"/>
<comment type="caution">
    <text evidence="2">The sequence shown here is derived from an EMBL/GenBank/DDBJ whole genome shotgun (WGS) entry which is preliminary data.</text>
</comment>
<accession>A0ABV8I9X2</accession>
<feature type="domain" description="Endonuclease/exonuclease/phosphatase" evidence="1">
    <location>
        <begin position="8"/>
        <end position="220"/>
    </location>
</feature>
<evidence type="ECO:0000313" key="2">
    <source>
        <dbReference type="EMBL" id="MFC4059772.1"/>
    </source>
</evidence>